<evidence type="ECO:0000313" key="2">
    <source>
        <dbReference type="Proteomes" id="UP000248961"/>
    </source>
</evidence>
<organism evidence="1 2">
    <name type="scientific">Aspergillus homomorphus (strain CBS 101889)</name>
    <dbReference type="NCBI Taxonomy" id="1450537"/>
    <lineage>
        <taxon>Eukaryota</taxon>
        <taxon>Fungi</taxon>
        <taxon>Dikarya</taxon>
        <taxon>Ascomycota</taxon>
        <taxon>Pezizomycotina</taxon>
        <taxon>Eurotiomycetes</taxon>
        <taxon>Eurotiomycetidae</taxon>
        <taxon>Eurotiales</taxon>
        <taxon>Aspergillaceae</taxon>
        <taxon>Aspergillus</taxon>
        <taxon>Aspergillus subgen. Circumdati</taxon>
    </lineage>
</organism>
<dbReference type="VEuPathDB" id="FungiDB:BO97DRAFT_443094"/>
<accession>A0A395HX38</accession>
<dbReference type="RefSeq" id="XP_025551636.1">
    <property type="nucleotide sequence ID" value="XM_025698337.1"/>
</dbReference>
<sequence>MDAPHHEHPYLVYSRGLRPEDLQLGSLCLDPTNPVDDPRKIHQCLIKNADLLPWISSPSEETTCALNLEVSREWLAGANGLDSITEEANENCDIAIRVEGEKGRRVQIERPETFLEQVVLPSADIKQWLATQLTVSRTMHYLSRAIFETARQPRIWLVTGLQYITSARIEAGWSHSPHASMGIPGPILDPTMAALTGLSDVGNNMKNPQRCTETGGSADDATGTTSIWAAQFMELKLGFRPHKMNDTKLPEEIQLHKFGQLGGMGQKDHEPVPSQEIARVEGLAAESAGGVRDRQEQMPPVKVVTFLGMECEDRILYEELLDQVESRMGRR</sequence>
<dbReference type="EMBL" id="KZ824283">
    <property type="protein sequence ID" value="RAL12482.1"/>
    <property type="molecule type" value="Genomic_DNA"/>
</dbReference>
<reference evidence="1 2" key="1">
    <citation type="submission" date="2018-02" db="EMBL/GenBank/DDBJ databases">
        <title>The genomes of Aspergillus section Nigri reveals drivers in fungal speciation.</title>
        <authorList>
            <consortium name="DOE Joint Genome Institute"/>
            <person name="Vesth T.C."/>
            <person name="Nybo J."/>
            <person name="Theobald S."/>
            <person name="Brandl J."/>
            <person name="Frisvad J.C."/>
            <person name="Nielsen K.F."/>
            <person name="Lyhne E.K."/>
            <person name="Kogle M.E."/>
            <person name="Kuo A."/>
            <person name="Riley R."/>
            <person name="Clum A."/>
            <person name="Nolan M."/>
            <person name="Lipzen A."/>
            <person name="Salamov A."/>
            <person name="Henrissat B."/>
            <person name="Wiebenga A."/>
            <person name="De vries R.P."/>
            <person name="Grigoriev I.V."/>
            <person name="Mortensen U.H."/>
            <person name="Andersen M.R."/>
            <person name="Baker S.E."/>
        </authorList>
    </citation>
    <scope>NUCLEOTIDE SEQUENCE [LARGE SCALE GENOMIC DNA]</scope>
    <source>
        <strain evidence="1 2">CBS 101889</strain>
    </source>
</reference>
<dbReference type="GeneID" id="37202626"/>
<gene>
    <name evidence="1" type="ORF">BO97DRAFT_443094</name>
</gene>
<dbReference type="AlphaFoldDB" id="A0A395HX38"/>
<dbReference type="Proteomes" id="UP000248961">
    <property type="component" value="Unassembled WGS sequence"/>
</dbReference>
<name>A0A395HX38_ASPHC</name>
<dbReference type="OrthoDB" id="4503726at2759"/>
<keyword evidence="2" id="KW-1185">Reference proteome</keyword>
<evidence type="ECO:0000313" key="1">
    <source>
        <dbReference type="EMBL" id="RAL12482.1"/>
    </source>
</evidence>
<proteinExistence type="predicted"/>
<protein>
    <submittedName>
        <fullName evidence="1">Uncharacterized protein</fullName>
    </submittedName>
</protein>
<dbReference type="STRING" id="1450537.A0A395HX38"/>